<name>A0A383WEN8_TETOB</name>
<evidence type="ECO:0000256" key="2">
    <source>
        <dbReference type="SAM" id="MobiDB-lite"/>
    </source>
</evidence>
<keyword evidence="3" id="KW-0812">Transmembrane</keyword>
<proteinExistence type="predicted"/>
<feature type="region of interest" description="Disordered" evidence="2">
    <location>
        <begin position="83"/>
        <end position="106"/>
    </location>
</feature>
<reference evidence="4 5" key="1">
    <citation type="submission" date="2016-10" db="EMBL/GenBank/DDBJ databases">
        <authorList>
            <person name="Cai Z."/>
        </authorList>
    </citation>
    <scope>NUCLEOTIDE SEQUENCE [LARGE SCALE GENOMIC DNA]</scope>
</reference>
<feature type="coiled-coil region" evidence="1">
    <location>
        <begin position="228"/>
        <end position="262"/>
    </location>
</feature>
<evidence type="ECO:0000256" key="1">
    <source>
        <dbReference type="SAM" id="Coils"/>
    </source>
</evidence>
<protein>
    <recommendedName>
        <fullName evidence="6">SUN domain-containing protein</fullName>
    </recommendedName>
</protein>
<dbReference type="EMBL" id="FNXT01001226">
    <property type="protein sequence ID" value="SZX75186.1"/>
    <property type="molecule type" value="Genomic_DNA"/>
</dbReference>
<gene>
    <name evidence="4" type="ORF">BQ4739_LOCUS15484</name>
</gene>
<feature type="region of interest" description="Disordered" evidence="2">
    <location>
        <begin position="1"/>
        <end position="44"/>
    </location>
</feature>
<organism evidence="4 5">
    <name type="scientific">Tetradesmus obliquus</name>
    <name type="common">Green alga</name>
    <name type="synonym">Acutodesmus obliquus</name>
    <dbReference type="NCBI Taxonomy" id="3088"/>
    <lineage>
        <taxon>Eukaryota</taxon>
        <taxon>Viridiplantae</taxon>
        <taxon>Chlorophyta</taxon>
        <taxon>core chlorophytes</taxon>
        <taxon>Chlorophyceae</taxon>
        <taxon>CS clade</taxon>
        <taxon>Sphaeropleales</taxon>
        <taxon>Scenedesmaceae</taxon>
        <taxon>Tetradesmus</taxon>
    </lineage>
</organism>
<keyword evidence="3" id="KW-0472">Membrane</keyword>
<feature type="compositionally biased region" description="Polar residues" evidence="2">
    <location>
        <begin position="96"/>
        <end position="106"/>
    </location>
</feature>
<dbReference type="Proteomes" id="UP000256970">
    <property type="component" value="Unassembled WGS sequence"/>
</dbReference>
<keyword evidence="5" id="KW-1185">Reference proteome</keyword>
<feature type="compositionally biased region" description="Basic residues" evidence="2">
    <location>
        <begin position="1"/>
        <end position="11"/>
    </location>
</feature>
<evidence type="ECO:0000256" key="3">
    <source>
        <dbReference type="SAM" id="Phobius"/>
    </source>
</evidence>
<feature type="compositionally biased region" description="Basic and acidic residues" evidence="2">
    <location>
        <begin position="85"/>
        <end position="94"/>
    </location>
</feature>
<evidence type="ECO:0008006" key="6">
    <source>
        <dbReference type="Google" id="ProtNLM"/>
    </source>
</evidence>
<keyword evidence="1" id="KW-0175">Coiled coil</keyword>
<feature type="region of interest" description="Disordered" evidence="2">
    <location>
        <begin position="121"/>
        <end position="167"/>
    </location>
</feature>
<feature type="transmembrane region" description="Helical" evidence="3">
    <location>
        <begin position="195"/>
        <end position="216"/>
    </location>
</feature>
<evidence type="ECO:0000313" key="5">
    <source>
        <dbReference type="Proteomes" id="UP000256970"/>
    </source>
</evidence>
<dbReference type="AlphaFoldDB" id="A0A383WEN8"/>
<keyword evidence="3" id="KW-1133">Transmembrane helix</keyword>
<feature type="compositionally biased region" description="Polar residues" evidence="2">
    <location>
        <begin position="126"/>
        <end position="141"/>
    </location>
</feature>
<evidence type="ECO:0000313" key="4">
    <source>
        <dbReference type="EMBL" id="SZX75186.1"/>
    </source>
</evidence>
<accession>A0A383WEN8</accession>
<sequence length="688" mass="69994">MSTKRGRKKAAAKPAGPVLPDQEPEVSPAELQATAKPAAPPSPIVTLSKHAITPVVAAAKRAVSVIAAALPAIPEASAVDAGGLDFDKQHHPDSPKSPTGQTNPFSERQTVLRDAFSLQEDDAAQGSDQQQLRQGMHSSGSLQRDELDEELEPLKEEQKQQQASAAAPLGVRLQQHALLLWRNLSAWFGAQRSSGALPVLALGMLLLAGMLGMLFLQGSALREQQSMISQQQQQVAAQQTALAALQEQLQQAQQQLQQLPDMQQLQHDASSCKAGLDGLGSSQDSLQETLDFLAALAGQLEHNVSSLSQASTLGEKAWQLLEAATGSNGAAMTADAAAAAVAAPALLQQTQQQQELAQQLQQSMAVLDTLPATIKSEVQQQLSAALPPVDLALADCGARIAFHTPLNSTALAAAAAAAGASTAVSAAAPSGAMQWLQQQVAQRLLPGGMAAARQQQGQLLGAAQINSIILRPQRAFPASTALAGNSAAAAADPSQGSISCLPLLLAPAGGSAAAAAVLEIALPQPAAIESVTFHHTMSSAKQHGSYGAAPGMVHIALANSSSCPAGLCSAVGHAAVMNINASAADAVDAVDAAASGDDAQSVLARGVLGVQQEVTLRPESFAGGRAVVKIQPAATAAADGESSAGGGRAGVVADRLIVHVSSSMGGGGGLCMQRISVQGMPVDPASFC</sequence>